<evidence type="ECO:0000313" key="8">
    <source>
        <dbReference type="Proteomes" id="UP000274695"/>
    </source>
</evidence>
<feature type="transmembrane region" description="Helical" evidence="6">
    <location>
        <begin position="6"/>
        <end position="28"/>
    </location>
</feature>
<proteinExistence type="predicted"/>
<dbReference type="EMBL" id="RHGB01000002">
    <property type="protein sequence ID" value="RNL67199.1"/>
    <property type="molecule type" value="Genomic_DNA"/>
</dbReference>
<keyword evidence="3" id="KW-1043">Host membrane</keyword>
<dbReference type="Proteomes" id="UP000274695">
    <property type="component" value="Unassembled WGS sequence"/>
</dbReference>
<comment type="subcellular location">
    <subcellularLocation>
        <location evidence="1">Host membrane</location>
    </subcellularLocation>
</comment>
<accession>A0ABX9W6D7</accession>
<evidence type="ECO:0000256" key="1">
    <source>
        <dbReference type="ARBA" id="ARBA00004551"/>
    </source>
</evidence>
<dbReference type="Pfam" id="PF17537">
    <property type="entry name" value="DUF5455"/>
    <property type="match status" value="1"/>
</dbReference>
<keyword evidence="5 6" id="KW-0472">Membrane</keyword>
<feature type="transmembrane region" description="Helical" evidence="6">
    <location>
        <begin position="72"/>
        <end position="96"/>
    </location>
</feature>
<protein>
    <submittedName>
        <fullName evidence="7">Uncharacterized protein</fullName>
    </submittedName>
</protein>
<dbReference type="RefSeq" id="WP_123181422.1">
    <property type="nucleotide sequence ID" value="NZ_RHGB01000002.1"/>
</dbReference>
<dbReference type="InterPro" id="IPR035210">
    <property type="entry name" value="DUF5455"/>
</dbReference>
<keyword evidence="2 6" id="KW-0812">Transmembrane</keyword>
<evidence type="ECO:0000256" key="2">
    <source>
        <dbReference type="ARBA" id="ARBA00022692"/>
    </source>
</evidence>
<evidence type="ECO:0000313" key="7">
    <source>
        <dbReference type="EMBL" id="RNL67199.1"/>
    </source>
</evidence>
<keyword evidence="4 6" id="KW-1133">Transmembrane helix</keyword>
<sequence length="112" mass="11770">MAIPVLAGIPWLAGVIGGVFSALFAYIANFVTKRLAVSVAVVSVIIAVTTAFFVAVNAIVSGITIVAPPEVAIAAGLVVPSNATLCVSSYMSALLLRWAYQWNVKILQYKLF</sequence>
<name>A0ABX9W6D7_9GAMM</name>
<gene>
    <name evidence="7" type="ORF">D0911_02945</name>
</gene>
<comment type="caution">
    <text evidence="7">The sequence shown here is derived from an EMBL/GenBank/DDBJ whole genome shotgun (WGS) entry which is preliminary data.</text>
</comment>
<reference evidence="7 8" key="1">
    <citation type="submission" date="2018-10" db="EMBL/GenBank/DDBJ databases">
        <title>Draft genome sequence of Zhongshania sp. DSW25-10.</title>
        <authorList>
            <person name="Oh J."/>
        </authorList>
    </citation>
    <scope>NUCLEOTIDE SEQUENCE [LARGE SCALE GENOMIC DNA]</scope>
    <source>
        <strain evidence="7 8">DSW25-10</strain>
    </source>
</reference>
<organism evidence="7 8">
    <name type="scientific">Zhongshania marina</name>
    <dbReference type="NCBI Taxonomy" id="2304603"/>
    <lineage>
        <taxon>Bacteria</taxon>
        <taxon>Pseudomonadati</taxon>
        <taxon>Pseudomonadota</taxon>
        <taxon>Gammaproteobacteria</taxon>
        <taxon>Cellvibrionales</taxon>
        <taxon>Spongiibacteraceae</taxon>
        <taxon>Zhongshania</taxon>
    </lineage>
</organism>
<feature type="transmembrane region" description="Helical" evidence="6">
    <location>
        <begin position="35"/>
        <end position="60"/>
    </location>
</feature>
<evidence type="ECO:0000256" key="6">
    <source>
        <dbReference type="SAM" id="Phobius"/>
    </source>
</evidence>
<evidence type="ECO:0000256" key="3">
    <source>
        <dbReference type="ARBA" id="ARBA00022870"/>
    </source>
</evidence>
<evidence type="ECO:0000256" key="4">
    <source>
        <dbReference type="ARBA" id="ARBA00022989"/>
    </source>
</evidence>
<keyword evidence="8" id="KW-1185">Reference proteome</keyword>
<evidence type="ECO:0000256" key="5">
    <source>
        <dbReference type="ARBA" id="ARBA00023136"/>
    </source>
</evidence>